<gene>
    <name evidence="2" type="ORF">CEXT_516551</name>
</gene>
<dbReference type="Proteomes" id="UP001054945">
    <property type="component" value="Unassembled WGS sequence"/>
</dbReference>
<evidence type="ECO:0000313" key="3">
    <source>
        <dbReference type="Proteomes" id="UP001054945"/>
    </source>
</evidence>
<dbReference type="EMBL" id="BPLR01005030">
    <property type="protein sequence ID" value="GIX99323.1"/>
    <property type="molecule type" value="Genomic_DNA"/>
</dbReference>
<feature type="compositionally biased region" description="Basic and acidic residues" evidence="1">
    <location>
        <begin position="68"/>
        <end position="83"/>
    </location>
</feature>
<evidence type="ECO:0000313" key="2">
    <source>
        <dbReference type="EMBL" id="GIX99323.1"/>
    </source>
</evidence>
<reference evidence="2 3" key="1">
    <citation type="submission" date="2021-06" db="EMBL/GenBank/DDBJ databases">
        <title>Caerostris extrusa draft genome.</title>
        <authorList>
            <person name="Kono N."/>
            <person name="Arakawa K."/>
        </authorList>
    </citation>
    <scope>NUCLEOTIDE SEQUENCE [LARGE SCALE GENOMIC DNA]</scope>
</reference>
<organism evidence="2 3">
    <name type="scientific">Caerostris extrusa</name>
    <name type="common">Bark spider</name>
    <name type="synonym">Caerostris bankana</name>
    <dbReference type="NCBI Taxonomy" id="172846"/>
    <lineage>
        <taxon>Eukaryota</taxon>
        <taxon>Metazoa</taxon>
        <taxon>Ecdysozoa</taxon>
        <taxon>Arthropoda</taxon>
        <taxon>Chelicerata</taxon>
        <taxon>Arachnida</taxon>
        <taxon>Araneae</taxon>
        <taxon>Araneomorphae</taxon>
        <taxon>Entelegynae</taxon>
        <taxon>Araneoidea</taxon>
        <taxon>Araneidae</taxon>
        <taxon>Caerostris</taxon>
    </lineage>
</organism>
<protein>
    <submittedName>
        <fullName evidence="2">Uncharacterized protein</fullName>
    </submittedName>
</protein>
<feature type="region of interest" description="Disordered" evidence="1">
    <location>
        <begin position="68"/>
        <end position="94"/>
    </location>
</feature>
<name>A0AAV4PST3_CAEEX</name>
<sequence length="94" mass="10513">MYVSKCENPDTGPDVTPVGKARKGENINSRSVLPRTRKGPADQLGTLFLAKEPLLPPTSLRTLQSDFRVKSPSGKEKNNKINEKYFGNIRTRKK</sequence>
<evidence type="ECO:0000256" key="1">
    <source>
        <dbReference type="SAM" id="MobiDB-lite"/>
    </source>
</evidence>
<accession>A0AAV4PST3</accession>
<dbReference type="AlphaFoldDB" id="A0AAV4PST3"/>
<feature type="region of interest" description="Disordered" evidence="1">
    <location>
        <begin position="1"/>
        <end position="40"/>
    </location>
</feature>
<comment type="caution">
    <text evidence="2">The sequence shown here is derived from an EMBL/GenBank/DDBJ whole genome shotgun (WGS) entry which is preliminary data.</text>
</comment>
<proteinExistence type="predicted"/>
<keyword evidence="3" id="KW-1185">Reference proteome</keyword>